<gene>
    <name evidence="3" type="primary">gb13986</name>
    <name evidence="3" type="ORF">PR202_gb13986</name>
</gene>
<evidence type="ECO:0000259" key="2">
    <source>
        <dbReference type="SMART" id="SM00848"/>
    </source>
</evidence>
<dbReference type="Proteomes" id="UP001054889">
    <property type="component" value="Unassembled WGS sequence"/>
</dbReference>
<evidence type="ECO:0000313" key="4">
    <source>
        <dbReference type="Proteomes" id="UP001054889"/>
    </source>
</evidence>
<dbReference type="Pfam" id="PF08246">
    <property type="entry name" value="Inhibitor_I29"/>
    <property type="match status" value="1"/>
</dbReference>
<proteinExistence type="predicted"/>
<dbReference type="InterPro" id="IPR038765">
    <property type="entry name" value="Papain-like_cys_pep_sf"/>
</dbReference>
<feature type="signal peptide" evidence="1">
    <location>
        <begin position="1"/>
        <end position="26"/>
    </location>
</feature>
<keyword evidence="4" id="KW-1185">Reference proteome</keyword>
<sequence>MARVAAFVVAVAFVVLLCCPSSSAVASPPINAPRRGMARTEAQARAMYNTWLARHGGQHSRGSNHHHEDDGRFRAFWDNLRFIDAHNSRAGAHGFRLGLNRFADLTNAEFRAAYLGAARTLPPRNTTIGDRIH</sequence>
<accession>A0AAV5ERN6</accession>
<dbReference type="InterPro" id="IPR013201">
    <property type="entry name" value="Prot_inhib_I29"/>
</dbReference>
<feature type="chain" id="PRO_5043506786" description="Cathepsin propeptide inhibitor domain-containing protein" evidence="1">
    <location>
        <begin position="27"/>
        <end position="133"/>
    </location>
</feature>
<protein>
    <recommendedName>
        <fullName evidence="2">Cathepsin propeptide inhibitor domain-containing protein</fullName>
    </recommendedName>
</protein>
<evidence type="ECO:0000256" key="1">
    <source>
        <dbReference type="SAM" id="SignalP"/>
    </source>
</evidence>
<dbReference type="AlphaFoldDB" id="A0AAV5ERN6"/>
<reference evidence="3" key="1">
    <citation type="journal article" date="2018" name="DNA Res.">
        <title>Multiple hybrid de novo genome assembly of finger millet, an orphan allotetraploid crop.</title>
        <authorList>
            <person name="Hatakeyama M."/>
            <person name="Aluri S."/>
            <person name="Balachadran M.T."/>
            <person name="Sivarajan S.R."/>
            <person name="Patrignani A."/>
            <person name="Gruter S."/>
            <person name="Poveda L."/>
            <person name="Shimizu-Inatsugi R."/>
            <person name="Baeten J."/>
            <person name="Francoijs K.J."/>
            <person name="Nataraja K.N."/>
            <person name="Reddy Y.A.N."/>
            <person name="Phadnis S."/>
            <person name="Ravikumar R.L."/>
            <person name="Schlapbach R."/>
            <person name="Sreeman S.M."/>
            <person name="Shimizu K.K."/>
        </authorList>
    </citation>
    <scope>NUCLEOTIDE SEQUENCE</scope>
</reference>
<dbReference type="SMART" id="SM00848">
    <property type="entry name" value="Inhibitor_I29"/>
    <property type="match status" value="1"/>
</dbReference>
<feature type="domain" description="Cathepsin propeptide inhibitor" evidence="2">
    <location>
        <begin position="48"/>
        <end position="110"/>
    </location>
</feature>
<dbReference type="Gene3D" id="1.10.287.2250">
    <property type="match status" value="1"/>
</dbReference>
<name>A0AAV5ERN6_ELECO</name>
<comment type="caution">
    <text evidence="3">The sequence shown here is derived from an EMBL/GenBank/DDBJ whole genome shotgun (WGS) entry which is preliminary data.</text>
</comment>
<reference evidence="3" key="2">
    <citation type="submission" date="2021-12" db="EMBL/GenBank/DDBJ databases">
        <title>Resequencing data analysis of finger millet.</title>
        <authorList>
            <person name="Hatakeyama M."/>
            <person name="Aluri S."/>
            <person name="Balachadran M.T."/>
            <person name="Sivarajan S.R."/>
            <person name="Poveda L."/>
            <person name="Shimizu-Inatsugi R."/>
            <person name="Schlapbach R."/>
            <person name="Sreeman S.M."/>
            <person name="Shimizu K.K."/>
        </authorList>
    </citation>
    <scope>NUCLEOTIDE SEQUENCE</scope>
</reference>
<dbReference type="SUPFAM" id="SSF54001">
    <property type="entry name" value="Cysteine proteinases"/>
    <property type="match status" value="1"/>
</dbReference>
<organism evidence="3 4">
    <name type="scientific">Eleusine coracana subsp. coracana</name>
    <dbReference type="NCBI Taxonomy" id="191504"/>
    <lineage>
        <taxon>Eukaryota</taxon>
        <taxon>Viridiplantae</taxon>
        <taxon>Streptophyta</taxon>
        <taxon>Embryophyta</taxon>
        <taxon>Tracheophyta</taxon>
        <taxon>Spermatophyta</taxon>
        <taxon>Magnoliopsida</taxon>
        <taxon>Liliopsida</taxon>
        <taxon>Poales</taxon>
        <taxon>Poaceae</taxon>
        <taxon>PACMAD clade</taxon>
        <taxon>Chloridoideae</taxon>
        <taxon>Cynodonteae</taxon>
        <taxon>Eleusininae</taxon>
        <taxon>Eleusine</taxon>
    </lineage>
</organism>
<dbReference type="EMBL" id="BQKI01000079">
    <property type="protein sequence ID" value="GJN26084.1"/>
    <property type="molecule type" value="Genomic_DNA"/>
</dbReference>
<keyword evidence="1" id="KW-0732">Signal</keyword>
<evidence type="ECO:0000313" key="3">
    <source>
        <dbReference type="EMBL" id="GJN26084.1"/>
    </source>
</evidence>